<dbReference type="OrthoDB" id="5654170at2"/>
<dbReference type="AlphaFoldDB" id="A0A1I2I9X1"/>
<dbReference type="EMBL" id="FOOC01000003">
    <property type="protein sequence ID" value="SFF39139.1"/>
    <property type="molecule type" value="Genomic_DNA"/>
</dbReference>
<evidence type="ECO:0000313" key="1">
    <source>
        <dbReference type="EMBL" id="SFF39139.1"/>
    </source>
</evidence>
<gene>
    <name evidence="1" type="ORF">SAMN04488120_103155</name>
</gene>
<dbReference type="RefSeq" id="WP_091532200.1">
    <property type="nucleotide sequence ID" value="NZ_FOOC01000003.1"/>
</dbReference>
<keyword evidence="2" id="KW-1185">Reference proteome</keyword>
<organism evidence="1 2">
    <name type="scientific">Fontimonas thermophila</name>
    <dbReference type="NCBI Taxonomy" id="1076937"/>
    <lineage>
        <taxon>Bacteria</taxon>
        <taxon>Pseudomonadati</taxon>
        <taxon>Pseudomonadota</taxon>
        <taxon>Gammaproteobacteria</taxon>
        <taxon>Nevskiales</taxon>
        <taxon>Nevskiaceae</taxon>
        <taxon>Fontimonas</taxon>
    </lineage>
</organism>
<protein>
    <submittedName>
        <fullName evidence="1">Hemerythrin HHE cation binding domain-containing protein</fullName>
    </submittedName>
</protein>
<name>A0A1I2I9X1_9GAMM</name>
<reference evidence="1 2" key="1">
    <citation type="submission" date="2016-10" db="EMBL/GenBank/DDBJ databases">
        <authorList>
            <person name="de Groot N.N."/>
        </authorList>
    </citation>
    <scope>NUCLEOTIDE SEQUENCE [LARGE SCALE GENOMIC DNA]</scope>
    <source>
        <strain evidence="1 2">DSM 23609</strain>
    </source>
</reference>
<dbReference type="Gene3D" id="1.20.120.520">
    <property type="entry name" value="nmb1532 protein domain like"/>
    <property type="match status" value="1"/>
</dbReference>
<dbReference type="Proteomes" id="UP000199771">
    <property type="component" value="Unassembled WGS sequence"/>
</dbReference>
<accession>A0A1I2I9X1</accession>
<sequence>MSECSPRYNVYSKIHRALRAHMAETLTALGRSDPADETQLRGTLAQLEGLLDLCASHLKHEDRFMHAAMEARRPGSSHKTASDHLHHVEGIAALRREIERVRAAEAGCRESRLEALYHQFSAFVAENFEHMLVEESYNNAVLWECYSDTEIHEIEQLLVASIPPDEHARILGLMVPAISAPEREALLGHIRAVAPREAFDGLLSMLLPRLADADRSRLRAAFA</sequence>
<evidence type="ECO:0000313" key="2">
    <source>
        <dbReference type="Proteomes" id="UP000199771"/>
    </source>
</evidence>
<proteinExistence type="predicted"/>